<evidence type="ECO:0000259" key="2">
    <source>
        <dbReference type="Pfam" id="PF04909"/>
    </source>
</evidence>
<dbReference type="Pfam" id="PF04909">
    <property type="entry name" value="Amidohydro_2"/>
    <property type="match status" value="1"/>
</dbReference>
<evidence type="ECO:0000313" key="4">
    <source>
        <dbReference type="Proteomes" id="UP001596166"/>
    </source>
</evidence>
<accession>A0ABW0GAD1</accession>
<evidence type="ECO:0000313" key="3">
    <source>
        <dbReference type="EMBL" id="MFC5357706.1"/>
    </source>
</evidence>
<keyword evidence="4" id="KW-1185">Reference proteome</keyword>
<sequence length="291" mass="32462">MDADYRPFHPNPSKPAYTPPPGAVDAHCHVFGPADRFPYAPERKYTPCDAPKEKLFALRDDLGFARNVIVQATCHGKDNRALVDALRASNGLARGVASVGPAITEDELAELHEAGVRGVRFNFVKRLVDATPKAVFLGIADKIAKFGWHIVVYFEAPDLDDLTPFLRELPTTIVVDHMGRPDIAKGVDHPQFQKFVALMAENPKVWSKVSCPERLSVQGPPAYDDVVPFARLLVDRFTDRVLWGTDWPHPNMTSHMPDDGHLVDVIPRIATDEAKQKALLVDNPMRLYWSE</sequence>
<evidence type="ECO:0000256" key="1">
    <source>
        <dbReference type="SAM" id="MobiDB-lite"/>
    </source>
</evidence>
<feature type="region of interest" description="Disordered" evidence="1">
    <location>
        <begin position="1"/>
        <end position="20"/>
    </location>
</feature>
<dbReference type="Gene3D" id="3.20.20.140">
    <property type="entry name" value="Metal-dependent hydrolases"/>
    <property type="match status" value="1"/>
</dbReference>
<dbReference type="PANTHER" id="PTHR35563">
    <property type="entry name" value="BARREL METAL-DEPENDENT HYDROLASE, PUTATIVE (AFU_ORTHOLOGUE AFUA_1G16240)-RELATED"/>
    <property type="match status" value="1"/>
</dbReference>
<dbReference type="Proteomes" id="UP001596166">
    <property type="component" value="Unassembled WGS sequence"/>
</dbReference>
<dbReference type="InterPro" id="IPR006680">
    <property type="entry name" value="Amidohydro-rel"/>
</dbReference>
<dbReference type="InterPro" id="IPR032466">
    <property type="entry name" value="Metal_Hydrolase"/>
</dbReference>
<dbReference type="EMBL" id="JBHSLC010000049">
    <property type="protein sequence ID" value="MFC5357706.1"/>
    <property type="molecule type" value="Genomic_DNA"/>
</dbReference>
<gene>
    <name evidence="3" type="ORF">ACFPMG_22105</name>
</gene>
<dbReference type="SUPFAM" id="SSF51556">
    <property type="entry name" value="Metallo-dependent hydrolases"/>
    <property type="match status" value="1"/>
</dbReference>
<comment type="caution">
    <text evidence="3">The sequence shown here is derived from an EMBL/GenBank/DDBJ whole genome shotgun (WGS) entry which is preliminary data.</text>
</comment>
<dbReference type="InterPro" id="IPR047874">
    <property type="entry name" value="GLI/LigI"/>
</dbReference>
<feature type="domain" description="Amidohydrolase-related" evidence="2">
    <location>
        <begin position="24"/>
        <end position="288"/>
    </location>
</feature>
<dbReference type="CDD" id="cd01311">
    <property type="entry name" value="PDC_hydrolase"/>
    <property type="match status" value="1"/>
</dbReference>
<feature type="compositionally biased region" description="Pro residues" evidence="1">
    <location>
        <begin position="9"/>
        <end position="20"/>
    </location>
</feature>
<proteinExistence type="predicted"/>
<organism evidence="3 4">
    <name type="scientific">Azospirillum himalayense</name>
    <dbReference type="NCBI Taxonomy" id="654847"/>
    <lineage>
        <taxon>Bacteria</taxon>
        <taxon>Pseudomonadati</taxon>
        <taxon>Pseudomonadota</taxon>
        <taxon>Alphaproteobacteria</taxon>
        <taxon>Rhodospirillales</taxon>
        <taxon>Azospirillaceae</taxon>
        <taxon>Azospirillum</taxon>
    </lineage>
</organism>
<dbReference type="InterPro" id="IPR052358">
    <property type="entry name" value="Aro_Compnd_Degr_Hydrolases"/>
</dbReference>
<protein>
    <submittedName>
        <fullName evidence="3">Amidohydrolase family protein</fullName>
    </submittedName>
</protein>
<name>A0ABW0GAD1_9PROT</name>
<reference evidence="4" key="1">
    <citation type="journal article" date="2019" name="Int. J. Syst. Evol. Microbiol.">
        <title>The Global Catalogue of Microorganisms (GCM) 10K type strain sequencing project: providing services to taxonomists for standard genome sequencing and annotation.</title>
        <authorList>
            <consortium name="The Broad Institute Genomics Platform"/>
            <consortium name="The Broad Institute Genome Sequencing Center for Infectious Disease"/>
            <person name="Wu L."/>
            <person name="Ma J."/>
        </authorList>
    </citation>
    <scope>NUCLEOTIDE SEQUENCE [LARGE SCALE GENOMIC DNA]</scope>
    <source>
        <strain evidence="4">CCUG 58760</strain>
    </source>
</reference>
<dbReference type="RefSeq" id="WP_376997353.1">
    <property type="nucleotide sequence ID" value="NZ_JBHSLC010000049.1"/>
</dbReference>
<dbReference type="PANTHER" id="PTHR35563:SF2">
    <property type="entry name" value="BARREL METAL-DEPENDENT HYDROLASE, PUTATIVE (AFU_ORTHOLOGUE AFUA_1G16240)-RELATED"/>
    <property type="match status" value="1"/>
</dbReference>